<evidence type="ECO:0000313" key="2">
    <source>
        <dbReference type="Proteomes" id="UP000262583"/>
    </source>
</evidence>
<sequence>MAENKSKVFSFLNALGYRIFDALNGFIEIAQEQASSTVGNMWHCVARDEQYRMLI</sequence>
<dbReference type="Proteomes" id="UP000262583">
    <property type="component" value="Chromosome"/>
</dbReference>
<reference evidence="1 2" key="1">
    <citation type="submission" date="2018-05" db="EMBL/GenBank/DDBJ databases">
        <title>A metagenomic window into the 2 km-deep terrestrial subsurface aquifer revealed taxonomically and functionally diverse microbial community comprising novel uncultured bacterial lineages.</title>
        <authorList>
            <person name="Kadnikov V.V."/>
            <person name="Mardanov A.V."/>
            <person name="Beletsky A.V."/>
            <person name="Banks D."/>
            <person name="Pimenov N.V."/>
            <person name="Frank Y.A."/>
            <person name="Karnachuk O.V."/>
            <person name="Ravin N.V."/>
        </authorList>
    </citation>
    <scope>NUCLEOTIDE SEQUENCE [LARGE SCALE GENOMIC DNA]</scope>
    <source>
        <strain evidence="1">BY</strain>
    </source>
</reference>
<accession>A0A2Z4Y8M6</accession>
<name>A0A2Z4Y8M6_SUMC1</name>
<protein>
    <submittedName>
        <fullName evidence="1">Uncharacterized protein</fullName>
    </submittedName>
</protein>
<gene>
    <name evidence="1" type="ORF">BRCON_2848</name>
</gene>
<dbReference type="AlphaFoldDB" id="A0A2Z4Y8M6"/>
<organism evidence="1 2">
    <name type="scientific">Sumerlaea chitinivorans</name>
    <dbReference type="NCBI Taxonomy" id="2250252"/>
    <lineage>
        <taxon>Bacteria</taxon>
        <taxon>Candidatus Sumerlaeota</taxon>
        <taxon>Candidatus Sumerlaeia</taxon>
        <taxon>Candidatus Sumerlaeales</taxon>
        <taxon>Candidatus Sumerlaeaceae</taxon>
        <taxon>Candidatus Sumerlaea</taxon>
    </lineage>
</organism>
<dbReference type="EMBL" id="CP030759">
    <property type="protein sequence ID" value="AXA37590.1"/>
    <property type="molecule type" value="Genomic_DNA"/>
</dbReference>
<dbReference type="KEGG" id="schv:BRCON_2848"/>
<proteinExistence type="predicted"/>
<evidence type="ECO:0000313" key="1">
    <source>
        <dbReference type="EMBL" id="AXA37590.1"/>
    </source>
</evidence>